<comment type="caution">
    <text evidence="2">The sequence shown here is derived from an EMBL/GenBank/DDBJ whole genome shotgun (WGS) entry which is preliminary data.</text>
</comment>
<proteinExistence type="predicted"/>
<reference evidence="2 3" key="1">
    <citation type="journal article" date="2020" name="Microorganisms">
        <title>Simultaneous Genome Sequencing of Prosthecochloris ethylica and Desulfuromonas acetoxidans within a Syntrophic Mixture Reveals Unique Pili and Protein Interactions.</title>
        <authorList>
            <person name="Kyndt J.A."/>
            <person name="Van Beeumen J.J."/>
            <person name="Meyer T.E."/>
        </authorList>
    </citation>
    <scope>NUCLEOTIDE SEQUENCE [LARGE SCALE GENOMIC DNA]</scope>
    <source>
        <strain evidence="2 3">N3</strain>
    </source>
</reference>
<dbReference type="EMBL" id="JADGII010000004">
    <property type="protein sequence ID" value="MBF0636279.1"/>
    <property type="molecule type" value="Genomic_DNA"/>
</dbReference>
<evidence type="ECO:0000313" key="3">
    <source>
        <dbReference type="Proteomes" id="UP000619838"/>
    </source>
</evidence>
<keyword evidence="1" id="KW-0472">Membrane</keyword>
<feature type="transmembrane region" description="Helical" evidence="1">
    <location>
        <begin position="43"/>
        <end position="64"/>
    </location>
</feature>
<keyword evidence="1" id="KW-0812">Transmembrane</keyword>
<sequence>MKKTRDEWKQVLEQELPPRESIVLRNRAITAHYAKLFLREPSLFKWAGMAAFASNQVGVALAFVELLETPRRMMGDDAADSSSRQGFMPLEMAAGALRMVFSLPVSLYDTAVRQVLLDDLQEIRQGNNAIYNDIAWAHEVYLRCGIGELEELTEESEKEYMLTGFRMIDEGRRSLSSDPRRAEELIREGNVLLLRHEQINTLRPVFEAISPPGRIVVSFGSELDFSGAIPPGHRDRASFAEHAGYFETLGGVKSVTDSRERWAWIEEQVLPVWRDVDRCSHDSPHLQERMRQLASGETSMLQDIARFASTMSFLPGIPPAAEL</sequence>
<name>A0ABR9XQM5_9CHLB</name>
<evidence type="ECO:0000256" key="1">
    <source>
        <dbReference type="SAM" id="Phobius"/>
    </source>
</evidence>
<organism evidence="2 3">
    <name type="scientific">Prosthecochloris ethylica</name>
    <dbReference type="NCBI Taxonomy" id="2743976"/>
    <lineage>
        <taxon>Bacteria</taxon>
        <taxon>Pseudomonadati</taxon>
        <taxon>Chlorobiota</taxon>
        <taxon>Chlorobiia</taxon>
        <taxon>Chlorobiales</taxon>
        <taxon>Chlorobiaceae</taxon>
        <taxon>Prosthecochloris</taxon>
    </lineage>
</organism>
<dbReference type="Pfam" id="PF10720">
    <property type="entry name" value="DUF2515"/>
    <property type="match status" value="1"/>
</dbReference>
<dbReference type="RefSeq" id="WP_175186751.1">
    <property type="nucleotide sequence ID" value="NZ_JABVZQ010000001.1"/>
</dbReference>
<protein>
    <submittedName>
        <fullName evidence="2">Uncharacterized protein</fullName>
    </submittedName>
</protein>
<keyword evidence="1" id="KW-1133">Transmembrane helix</keyword>
<dbReference type="InterPro" id="IPR019658">
    <property type="entry name" value="DUF2515"/>
</dbReference>
<gene>
    <name evidence="2" type="ORF">INT08_03665</name>
</gene>
<accession>A0ABR9XQM5</accession>
<keyword evidence="3" id="KW-1185">Reference proteome</keyword>
<evidence type="ECO:0000313" key="2">
    <source>
        <dbReference type="EMBL" id="MBF0636279.1"/>
    </source>
</evidence>
<dbReference type="Proteomes" id="UP000619838">
    <property type="component" value="Unassembled WGS sequence"/>
</dbReference>